<organism evidence="1 2">
    <name type="scientific">Paraburkholderia piptadeniae</name>
    <dbReference type="NCBI Taxonomy" id="1701573"/>
    <lineage>
        <taxon>Bacteria</taxon>
        <taxon>Pseudomonadati</taxon>
        <taxon>Pseudomonadota</taxon>
        <taxon>Betaproteobacteria</taxon>
        <taxon>Burkholderiales</taxon>
        <taxon>Burkholderiaceae</taxon>
        <taxon>Paraburkholderia</taxon>
    </lineage>
</organism>
<evidence type="ECO:0000313" key="2">
    <source>
        <dbReference type="Proteomes" id="UP000195569"/>
    </source>
</evidence>
<reference evidence="1" key="1">
    <citation type="submission" date="2016-12" db="EMBL/GenBank/DDBJ databases">
        <authorList>
            <person name="Moulin L."/>
        </authorList>
    </citation>
    <scope>NUCLEOTIDE SEQUENCE [LARGE SCALE GENOMIC DNA]</scope>
    <source>
        <strain evidence="1">STM 7183</strain>
    </source>
</reference>
<dbReference type="AlphaFoldDB" id="A0A1N7SPX3"/>
<keyword evidence="2" id="KW-1185">Reference proteome</keyword>
<sequence length="61" mass="6779">MVVSDSCPVVSNRDSVERGPGVMSGILAPPFVLQARRLLTRVRLRADAPCHGRPPLHYDRR</sequence>
<accession>A0A1N7SPX3</accession>
<name>A0A1N7SPX3_9BURK</name>
<evidence type="ECO:0000313" key="1">
    <source>
        <dbReference type="EMBL" id="SIT49386.1"/>
    </source>
</evidence>
<protein>
    <submittedName>
        <fullName evidence="1">Uncharacterized protein</fullName>
    </submittedName>
</protein>
<dbReference type="EMBL" id="CYGY02000068">
    <property type="protein sequence ID" value="SIT49386.1"/>
    <property type="molecule type" value="Genomic_DNA"/>
</dbReference>
<dbReference type="Proteomes" id="UP000195569">
    <property type="component" value="Unassembled WGS sequence"/>
</dbReference>
<proteinExistence type="predicted"/>
<gene>
    <name evidence="1" type="ORF">BN2476_680111</name>
</gene>
<comment type="caution">
    <text evidence="1">The sequence shown here is derived from an EMBL/GenBank/DDBJ whole genome shotgun (WGS) entry which is preliminary data.</text>
</comment>